<keyword evidence="6" id="KW-1185">Reference proteome</keyword>
<keyword evidence="2" id="KW-0186">Copper</keyword>
<protein>
    <recommendedName>
        <fullName evidence="4">Plantacyanin</fullName>
    </recommendedName>
</protein>
<name>A0A8B7C126_PHODC</name>
<dbReference type="GO" id="GO:0009055">
    <property type="term" value="F:electron transfer activity"/>
    <property type="evidence" value="ECO:0007669"/>
    <property type="project" value="InterPro"/>
</dbReference>
<organism evidence="6 7">
    <name type="scientific">Phoenix dactylifera</name>
    <name type="common">Date palm</name>
    <dbReference type="NCBI Taxonomy" id="42345"/>
    <lineage>
        <taxon>Eukaryota</taxon>
        <taxon>Viridiplantae</taxon>
        <taxon>Streptophyta</taxon>
        <taxon>Embryophyta</taxon>
        <taxon>Tracheophyta</taxon>
        <taxon>Spermatophyta</taxon>
        <taxon>Magnoliopsida</taxon>
        <taxon>Liliopsida</taxon>
        <taxon>Arecaceae</taxon>
        <taxon>Coryphoideae</taxon>
        <taxon>Phoeniceae</taxon>
        <taxon>Phoenix</taxon>
    </lineage>
</organism>
<dbReference type="InterPro" id="IPR041844">
    <property type="entry name" value="Plantacyanin"/>
</dbReference>
<dbReference type="GO" id="GO:0005886">
    <property type="term" value="C:plasma membrane"/>
    <property type="evidence" value="ECO:0007669"/>
    <property type="project" value="TreeGrafter"/>
</dbReference>
<dbReference type="Proteomes" id="UP000228380">
    <property type="component" value="Chromosome 18"/>
</dbReference>
<dbReference type="PROSITE" id="PS00196">
    <property type="entry name" value="COPPER_BLUE"/>
    <property type="match status" value="1"/>
</dbReference>
<dbReference type="PROSITE" id="PS51485">
    <property type="entry name" value="PHYTOCYANIN"/>
    <property type="match status" value="1"/>
</dbReference>
<evidence type="ECO:0000313" key="7">
    <source>
        <dbReference type="RefSeq" id="XP_008789430.2"/>
    </source>
</evidence>
<evidence type="ECO:0000259" key="5">
    <source>
        <dbReference type="PROSITE" id="PS51485"/>
    </source>
</evidence>
<dbReference type="FunFam" id="2.60.40.420:FF:000013">
    <property type="entry name" value="basic blue protein-like"/>
    <property type="match status" value="1"/>
</dbReference>
<keyword evidence="1" id="KW-0479">Metal-binding</keyword>
<dbReference type="Pfam" id="PF02298">
    <property type="entry name" value="Cu_bind_like"/>
    <property type="match status" value="1"/>
</dbReference>
<feature type="domain" description="Phytocyanin" evidence="5">
    <location>
        <begin position="58"/>
        <end position="155"/>
    </location>
</feature>
<dbReference type="PANTHER" id="PTHR33021:SF520">
    <property type="entry name" value="OS11G0428800 PROTEIN"/>
    <property type="match status" value="1"/>
</dbReference>
<reference evidence="6" key="1">
    <citation type="journal article" date="2019" name="Nat. Commun.">
        <title>Genome-wide association mapping of date palm fruit traits.</title>
        <authorList>
            <person name="Hazzouri K.M."/>
            <person name="Gros-Balthazard M."/>
            <person name="Flowers J.M."/>
            <person name="Copetti D."/>
            <person name="Lemansour A."/>
            <person name="Lebrun M."/>
            <person name="Masmoudi K."/>
            <person name="Ferrand S."/>
            <person name="Dhar M.I."/>
            <person name="Fresquez Z.A."/>
            <person name="Rosas U."/>
            <person name="Zhang J."/>
            <person name="Talag J."/>
            <person name="Lee S."/>
            <person name="Kudrna D."/>
            <person name="Powell R.F."/>
            <person name="Leitch I.J."/>
            <person name="Krueger R.R."/>
            <person name="Wing R.A."/>
            <person name="Amiri K.M.A."/>
            <person name="Purugganan M.D."/>
        </authorList>
    </citation>
    <scope>NUCLEOTIDE SEQUENCE [LARGE SCALE GENOMIC DNA]</scope>
    <source>
        <strain evidence="6">cv. Khalas</strain>
    </source>
</reference>
<dbReference type="GO" id="GO:0046872">
    <property type="term" value="F:metal ion binding"/>
    <property type="evidence" value="ECO:0007669"/>
    <property type="project" value="UniProtKB-KW"/>
</dbReference>
<dbReference type="AlphaFoldDB" id="A0A8B7C126"/>
<dbReference type="CDD" id="cd11013">
    <property type="entry name" value="Plantacyanin"/>
    <property type="match status" value="1"/>
</dbReference>
<proteinExistence type="predicted"/>
<dbReference type="InterPro" id="IPR039391">
    <property type="entry name" value="Phytocyanin-like"/>
</dbReference>
<evidence type="ECO:0000256" key="1">
    <source>
        <dbReference type="ARBA" id="ARBA00022723"/>
    </source>
</evidence>
<dbReference type="Gene3D" id="2.60.40.420">
    <property type="entry name" value="Cupredoxins - blue copper proteins"/>
    <property type="match status" value="1"/>
</dbReference>
<keyword evidence="3" id="KW-1015">Disulfide bond</keyword>
<dbReference type="InterPro" id="IPR003245">
    <property type="entry name" value="Phytocyanin_dom"/>
</dbReference>
<reference evidence="7" key="2">
    <citation type="submission" date="2025-08" db="UniProtKB">
        <authorList>
            <consortium name="RefSeq"/>
        </authorList>
    </citation>
    <scope>IDENTIFICATION</scope>
    <source>
        <tissue evidence="7">Young leaves</tissue>
    </source>
</reference>
<evidence type="ECO:0000313" key="6">
    <source>
        <dbReference type="Proteomes" id="UP000228380"/>
    </source>
</evidence>
<evidence type="ECO:0000256" key="4">
    <source>
        <dbReference type="ARBA" id="ARBA00082491"/>
    </source>
</evidence>
<dbReference type="OrthoDB" id="2011645at2759"/>
<evidence type="ECO:0000256" key="3">
    <source>
        <dbReference type="ARBA" id="ARBA00023157"/>
    </source>
</evidence>
<accession>A0A8B7C126</accession>
<gene>
    <name evidence="7" type="primary">LOC103706931</name>
</gene>
<dbReference type="PANTHER" id="PTHR33021">
    <property type="entry name" value="BLUE COPPER PROTEIN"/>
    <property type="match status" value="1"/>
</dbReference>
<dbReference type="InterPro" id="IPR008972">
    <property type="entry name" value="Cupredoxin"/>
</dbReference>
<evidence type="ECO:0000256" key="2">
    <source>
        <dbReference type="ARBA" id="ARBA00023008"/>
    </source>
</evidence>
<dbReference type="SUPFAM" id="SSF49503">
    <property type="entry name" value="Cupredoxins"/>
    <property type="match status" value="1"/>
</dbReference>
<dbReference type="GeneID" id="103706931"/>
<dbReference type="InterPro" id="IPR028871">
    <property type="entry name" value="BlueCu_1_BS"/>
</dbReference>
<sequence length="155" mass="16580">MMLLALKEKPQLSLSTLLLPRHKVDPLERMAMGRGSCTIAVFLALFLILCAPFHTLAATHVVGDSQGWGFSMSYTDWANEKTFAAGDTLVFNYQAGAHNVVPVSAAGYKTCKASGSSKAATTGDDQFTLKKGANYFICSFPGHCAAGMRLQVIAD</sequence>
<dbReference type="RefSeq" id="XP_008789430.2">
    <property type="nucleotide sequence ID" value="XM_008791208.4"/>
</dbReference>
<dbReference type="KEGG" id="pda:103706931"/>